<gene>
    <name evidence="1" type="ORF">L6452_42992</name>
</gene>
<name>A0ACB8XL02_ARCLA</name>
<evidence type="ECO:0000313" key="1">
    <source>
        <dbReference type="EMBL" id="KAI3667922.1"/>
    </source>
</evidence>
<sequence>MEVVVEQRRPEVDTDVEDASEAGGLQSRRKSRHQYSGTAIVHGLTKGDNGGGEPSDNNAYLDENGGALEDLDVHKIPIFGQYDANQAINSGITETASASSEGTVESLRSGLTEEEIVEEEVVELEFEKAIHKLHTHTMHCPNCDAQITKVVLRRKVITARRPRRTPIDELEKPIDLLGCLSCFRLFTSTGNPFSIFREKPRMNAVAQPDGNEEEIATGNCFSIFQVFRNGPNVPIIEDNTKPGFVDSPSPSPASDTKYVPSKPPGEHGKSLLDVTPENPESSIDIPPATSPATGAQTQGLAVEQDSTSFEILKSVVYGGLMEVIASLSVVASANAADATTLTIVSLALANLIGGIFVIGHNLWDLRDDCYKSSSQQTNQVTRNKYKELLGRVEHFPLHAFFMILSFFVFGIIPPVAYGYSFHETNNKDFTIVVVAAASLVCVGLLAIFKAYVDRCTDFLGYVKTIAYYLTTAIAVSGVSYVVGNLVTRLIKELGLFETTSGVAMSLLHETNPSLAYY</sequence>
<comment type="caution">
    <text evidence="1">The sequence shown here is derived from an EMBL/GenBank/DDBJ whole genome shotgun (WGS) entry which is preliminary data.</text>
</comment>
<organism evidence="1 2">
    <name type="scientific">Arctium lappa</name>
    <name type="common">Greater burdock</name>
    <name type="synonym">Lappa major</name>
    <dbReference type="NCBI Taxonomy" id="4217"/>
    <lineage>
        <taxon>Eukaryota</taxon>
        <taxon>Viridiplantae</taxon>
        <taxon>Streptophyta</taxon>
        <taxon>Embryophyta</taxon>
        <taxon>Tracheophyta</taxon>
        <taxon>Spermatophyta</taxon>
        <taxon>Magnoliopsida</taxon>
        <taxon>eudicotyledons</taxon>
        <taxon>Gunneridae</taxon>
        <taxon>Pentapetalae</taxon>
        <taxon>asterids</taxon>
        <taxon>campanulids</taxon>
        <taxon>Asterales</taxon>
        <taxon>Asteraceae</taxon>
        <taxon>Carduoideae</taxon>
        <taxon>Cardueae</taxon>
        <taxon>Arctiinae</taxon>
        <taxon>Arctium</taxon>
    </lineage>
</organism>
<accession>A0ACB8XL02</accession>
<proteinExistence type="predicted"/>
<dbReference type="Proteomes" id="UP001055879">
    <property type="component" value="Linkage Group LG17"/>
</dbReference>
<reference evidence="2" key="1">
    <citation type="journal article" date="2022" name="Mol. Ecol. Resour.">
        <title>The genomes of chicory, endive, great burdock and yacon provide insights into Asteraceae palaeo-polyploidization history and plant inulin production.</title>
        <authorList>
            <person name="Fan W."/>
            <person name="Wang S."/>
            <person name="Wang H."/>
            <person name="Wang A."/>
            <person name="Jiang F."/>
            <person name="Liu H."/>
            <person name="Zhao H."/>
            <person name="Xu D."/>
            <person name="Zhang Y."/>
        </authorList>
    </citation>
    <scope>NUCLEOTIDE SEQUENCE [LARGE SCALE GENOMIC DNA]</scope>
    <source>
        <strain evidence="2">cv. Niubang</strain>
    </source>
</reference>
<keyword evidence="2" id="KW-1185">Reference proteome</keyword>
<reference evidence="1 2" key="2">
    <citation type="journal article" date="2022" name="Mol. Ecol. Resour.">
        <title>The genomes of chicory, endive, great burdock and yacon provide insights into Asteraceae paleo-polyploidization history and plant inulin production.</title>
        <authorList>
            <person name="Fan W."/>
            <person name="Wang S."/>
            <person name="Wang H."/>
            <person name="Wang A."/>
            <person name="Jiang F."/>
            <person name="Liu H."/>
            <person name="Zhao H."/>
            <person name="Xu D."/>
            <person name="Zhang Y."/>
        </authorList>
    </citation>
    <scope>NUCLEOTIDE SEQUENCE [LARGE SCALE GENOMIC DNA]</scope>
    <source>
        <strain evidence="2">cv. Niubang</strain>
    </source>
</reference>
<evidence type="ECO:0000313" key="2">
    <source>
        <dbReference type="Proteomes" id="UP001055879"/>
    </source>
</evidence>
<protein>
    <submittedName>
        <fullName evidence="1">Uncharacterized protein</fullName>
    </submittedName>
</protein>
<dbReference type="EMBL" id="CM042063">
    <property type="protein sequence ID" value="KAI3667922.1"/>
    <property type="molecule type" value="Genomic_DNA"/>
</dbReference>